<organism evidence="2">
    <name type="scientific">uncultured Sphingopyxis sp</name>
    <dbReference type="NCBI Taxonomy" id="310581"/>
    <lineage>
        <taxon>Bacteria</taxon>
        <taxon>Pseudomonadati</taxon>
        <taxon>Pseudomonadota</taxon>
        <taxon>Alphaproteobacteria</taxon>
        <taxon>Sphingomonadales</taxon>
        <taxon>Sphingomonadaceae</taxon>
        <taxon>Sphingopyxis</taxon>
        <taxon>environmental samples</taxon>
    </lineage>
</organism>
<evidence type="ECO:0000313" key="2">
    <source>
        <dbReference type="EMBL" id="SBV31647.1"/>
    </source>
</evidence>
<dbReference type="EMBL" id="LT598653">
    <property type="protein sequence ID" value="SBV31647.1"/>
    <property type="molecule type" value="Genomic_DNA"/>
</dbReference>
<reference evidence="2" key="1">
    <citation type="submission" date="2016-03" db="EMBL/GenBank/DDBJ databases">
        <authorList>
            <person name="Ploux O."/>
        </authorList>
    </citation>
    <scope>NUCLEOTIDE SEQUENCE</scope>
    <source>
        <strain evidence="2">UC10</strain>
    </source>
</reference>
<proteinExistence type="predicted"/>
<feature type="signal peptide" evidence="1">
    <location>
        <begin position="1"/>
        <end position="19"/>
    </location>
</feature>
<dbReference type="AlphaFoldDB" id="A0A1Y5PVX5"/>
<dbReference type="RefSeq" id="WP_295323375.1">
    <property type="nucleotide sequence ID" value="NZ_LT598653.1"/>
</dbReference>
<accession>A0A1Y5PVX5</accession>
<keyword evidence="1" id="KW-0732">Signal</keyword>
<dbReference type="KEGG" id="sphu:SPPYR_0527"/>
<evidence type="ECO:0008006" key="3">
    <source>
        <dbReference type="Google" id="ProtNLM"/>
    </source>
</evidence>
<gene>
    <name evidence="2" type="ORF">SPPYR_0527</name>
</gene>
<protein>
    <recommendedName>
        <fullName evidence="3">Spore coat protein U domain-containing protein</fullName>
    </recommendedName>
</protein>
<evidence type="ECO:0000256" key="1">
    <source>
        <dbReference type="SAM" id="SignalP"/>
    </source>
</evidence>
<name>A0A1Y5PVX5_9SPHN</name>
<feature type="chain" id="PRO_5012938373" description="Spore coat protein U domain-containing protein" evidence="1">
    <location>
        <begin position="20"/>
        <end position="305"/>
    </location>
</feature>
<sequence length="305" mass="32100">MLRHTLFLAAAVLAMPLHAQAPAPGAAIPGAECLVRINATPQSWLIQGYDPFDGAIPEGTFGVTFVNEGTGECRFTPVFDLVQPPFGLSKGSGKRIGYALLNLTDTQDVTPRAGRTQRNPSQRMLTLGANGSRTLLYKLVADADDVKDSGIFTQDVTIEAQDGSFRSLGGTQLVLGINVLPSARIGLAGAYTMSDGHAVVDLGELRPGVAPVPLQLRVASTGSYDLNVTSANSGRLRLGSSDWYVPYSLAIGGNSVNLTGVRTISGQTNGGLRREALPIQFLIGDTSDRRAGVYSDVVSISVTAR</sequence>